<sequence length="303" mass="33016">MAVDSTPGLQDPPRQGGLGGLIRRYPLTGYFVLANLLSWVAWLPYALSNQGMGVWDFDFPALLGTTQLAGVLPGAYLGPIFSAYLVTRLTEGKEGVRRWIGRMTKWQVHWGWYAGAALGVPAVLIVTSLAVSDGAAQVPPMVLLVAYIPGLLLQMITTGLAEEPGWRDFALARMQRRYGPLRATAILGPLWGVWHLPLYLTEWGGYPDVTWQRIGIFVVFASAFSFVITWVFNRTGQSLPLVIVLHVSVNNFMSIIYSDMFPSIADPDSAGMVTLLAGLGAALVVLIATRGKLGYRPEAGRSH</sequence>
<feature type="transmembrane region" description="Helical" evidence="1">
    <location>
        <begin position="110"/>
        <end position="130"/>
    </location>
</feature>
<dbReference type="EMBL" id="JBHMCF010000029">
    <property type="protein sequence ID" value="MFB9472623.1"/>
    <property type="molecule type" value="Genomic_DNA"/>
</dbReference>
<feature type="transmembrane region" description="Helical" evidence="1">
    <location>
        <begin position="181"/>
        <end position="200"/>
    </location>
</feature>
<feature type="transmembrane region" description="Helical" evidence="1">
    <location>
        <begin position="67"/>
        <end position="89"/>
    </location>
</feature>
<keyword evidence="1" id="KW-0812">Transmembrane</keyword>
<accession>A0ABV5NQL7</accession>
<dbReference type="InterPro" id="IPR042150">
    <property type="entry name" value="MmRce1-like"/>
</dbReference>
<feature type="transmembrane region" description="Helical" evidence="1">
    <location>
        <begin position="269"/>
        <end position="288"/>
    </location>
</feature>
<feature type="transmembrane region" description="Helical" evidence="1">
    <location>
        <begin position="27"/>
        <end position="47"/>
    </location>
</feature>
<feature type="transmembrane region" description="Helical" evidence="1">
    <location>
        <begin position="142"/>
        <end position="161"/>
    </location>
</feature>
<proteinExistence type="predicted"/>
<dbReference type="Proteomes" id="UP001589568">
    <property type="component" value="Unassembled WGS sequence"/>
</dbReference>
<protein>
    <submittedName>
        <fullName evidence="3">CPBP family intramembrane glutamic endopeptidase</fullName>
        <ecNumber evidence="3">3.4.-.-</ecNumber>
    </submittedName>
</protein>
<feature type="transmembrane region" description="Helical" evidence="1">
    <location>
        <begin position="212"/>
        <end position="232"/>
    </location>
</feature>
<dbReference type="PANTHER" id="PTHR35797">
    <property type="entry name" value="PROTEASE-RELATED"/>
    <property type="match status" value="1"/>
</dbReference>
<feature type="domain" description="CAAX prenyl protease 2/Lysostaphin resistance protein A-like" evidence="2">
    <location>
        <begin position="148"/>
        <end position="250"/>
    </location>
</feature>
<keyword evidence="3" id="KW-0378">Hydrolase</keyword>
<evidence type="ECO:0000259" key="2">
    <source>
        <dbReference type="Pfam" id="PF02517"/>
    </source>
</evidence>
<dbReference type="EC" id="3.4.-.-" evidence="3"/>
<keyword evidence="1" id="KW-0472">Membrane</keyword>
<organism evidence="3 4">
    <name type="scientific">Nonomuraea salmonea</name>
    <dbReference type="NCBI Taxonomy" id="46181"/>
    <lineage>
        <taxon>Bacteria</taxon>
        <taxon>Bacillati</taxon>
        <taxon>Actinomycetota</taxon>
        <taxon>Actinomycetes</taxon>
        <taxon>Streptosporangiales</taxon>
        <taxon>Streptosporangiaceae</taxon>
        <taxon>Nonomuraea</taxon>
    </lineage>
</organism>
<keyword evidence="1" id="KW-1133">Transmembrane helix</keyword>
<feature type="transmembrane region" description="Helical" evidence="1">
    <location>
        <begin position="239"/>
        <end position="257"/>
    </location>
</feature>
<dbReference type="InterPro" id="IPR003675">
    <property type="entry name" value="Rce1/LyrA-like_dom"/>
</dbReference>
<comment type="caution">
    <text evidence="3">The sequence shown here is derived from an EMBL/GenBank/DDBJ whole genome shotgun (WGS) entry which is preliminary data.</text>
</comment>
<dbReference type="Pfam" id="PF02517">
    <property type="entry name" value="Rce1-like"/>
    <property type="match status" value="1"/>
</dbReference>
<name>A0ABV5NQL7_9ACTN</name>
<evidence type="ECO:0000313" key="4">
    <source>
        <dbReference type="Proteomes" id="UP001589568"/>
    </source>
</evidence>
<dbReference type="GO" id="GO:0016787">
    <property type="term" value="F:hydrolase activity"/>
    <property type="evidence" value="ECO:0007669"/>
    <property type="project" value="UniProtKB-KW"/>
</dbReference>
<evidence type="ECO:0000256" key="1">
    <source>
        <dbReference type="SAM" id="Phobius"/>
    </source>
</evidence>
<dbReference type="PANTHER" id="PTHR35797:SF1">
    <property type="entry name" value="PROTEASE"/>
    <property type="match status" value="1"/>
</dbReference>
<gene>
    <name evidence="3" type="ORF">ACFFR3_24235</name>
</gene>
<evidence type="ECO:0000313" key="3">
    <source>
        <dbReference type="EMBL" id="MFB9472623.1"/>
    </source>
</evidence>
<dbReference type="RefSeq" id="WP_364364453.1">
    <property type="nucleotide sequence ID" value="NZ_JBHMCF010000029.1"/>
</dbReference>
<keyword evidence="4" id="KW-1185">Reference proteome</keyword>
<reference evidence="3 4" key="1">
    <citation type="submission" date="2024-09" db="EMBL/GenBank/DDBJ databases">
        <authorList>
            <person name="Sun Q."/>
            <person name="Mori K."/>
        </authorList>
    </citation>
    <scope>NUCLEOTIDE SEQUENCE [LARGE SCALE GENOMIC DNA]</scope>
    <source>
        <strain evidence="3 4">JCM 3324</strain>
    </source>
</reference>